<dbReference type="GO" id="GO:0005796">
    <property type="term" value="C:Golgi lumen"/>
    <property type="evidence" value="ECO:0007669"/>
    <property type="project" value="TreeGrafter"/>
</dbReference>
<dbReference type="SUPFAM" id="SSF52833">
    <property type="entry name" value="Thioredoxin-like"/>
    <property type="match status" value="1"/>
</dbReference>
<feature type="compositionally biased region" description="Basic and acidic residues" evidence="2">
    <location>
        <begin position="71"/>
        <end position="91"/>
    </location>
</feature>
<dbReference type="InterPro" id="IPR014025">
    <property type="entry name" value="Glutaredoxin_subgr"/>
</dbReference>
<dbReference type="OrthoDB" id="423313at2759"/>
<sequence length="232" mass="25219">MAGVRQIKIIGLTLLVICLVFILHRTGSNAASLVHAQASDQLPHKQATNAGGSAPPSKPNNLVEDFAGSNNDDKVDEAINREISKDRENDLPAKPQNGGPSSNEQSEVSEEFDPAAELIKIRALSPMTIFSKSYCPFSKALKALMSTTYTITPEPNIVELDKHEHGAQLQDYLAEKSGRRTVPNVLVGTSFESRGGNDDFQAFHQEGELIKKLKEWGAGRLEVIKNDTPSNA</sequence>
<feature type="chain" id="PRO_5003442635" description="Glutaredoxin domain-containing protein" evidence="3">
    <location>
        <begin position="31"/>
        <end position="232"/>
    </location>
</feature>
<dbReference type="HOGENOM" id="CLU_026126_0_1_1"/>
<name>G3AP48_SPAPN</name>
<dbReference type="InParanoid" id="G3AP48"/>
<keyword evidence="3" id="KW-0732">Signal</keyword>
<dbReference type="PANTHER" id="PTHR45694">
    <property type="entry name" value="GLUTAREDOXIN 2"/>
    <property type="match status" value="1"/>
</dbReference>
<proteinExistence type="inferred from homology"/>
<dbReference type="KEGG" id="spaa:SPAPADRAFT_61163"/>
<dbReference type="GO" id="GO:0000324">
    <property type="term" value="C:fungal-type vacuole"/>
    <property type="evidence" value="ECO:0007669"/>
    <property type="project" value="TreeGrafter"/>
</dbReference>
<organism evidence="6">
    <name type="scientific">Spathaspora passalidarum (strain NRRL Y-27907 / 11-Y1)</name>
    <dbReference type="NCBI Taxonomy" id="619300"/>
    <lineage>
        <taxon>Eukaryota</taxon>
        <taxon>Fungi</taxon>
        <taxon>Dikarya</taxon>
        <taxon>Ascomycota</taxon>
        <taxon>Saccharomycotina</taxon>
        <taxon>Pichiomycetes</taxon>
        <taxon>Debaryomycetaceae</taxon>
        <taxon>Spathaspora</taxon>
    </lineage>
</organism>
<feature type="region of interest" description="Disordered" evidence="2">
    <location>
        <begin position="45"/>
        <end position="112"/>
    </location>
</feature>
<dbReference type="EMBL" id="GL996502">
    <property type="protein sequence ID" value="EGW32079.1"/>
    <property type="molecule type" value="Genomic_DNA"/>
</dbReference>
<keyword evidence="6" id="KW-1185">Reference proteome</keyword>
<dbReference type="Proteomes" id="UP000000709">
    <property type="component" value="Unassembled WGS sequence"/>
</dbReference>
<dbReference type="Pfam" id="PF00462">
    <property type="entry name" value="Glutaredoxin"/>
    <property type="match status" value="1"/>
</dbReference>
<dbReference type="InterPro" id="IPR011899">
    <property type="entry name" value="Glutaredoxin_euk/vir"/>
</dbReference>
<dbReference type="OMA" id="VAQNANF"/>
<dbReference type="RefSeq" id="XP_007375355.1">
    <property type="nucleotide sequence ID" value="XM_007375293.1"/>
</dbReference>
<dbReference type="AlphaFoldDB" id="G3AP48"/>
<reference evidence="5 6" key="1">
    <citation type="journal article" date="2011" name="Proc. Natl. Acad. Sci. U.S.A.">
        <title>Comparative genomics of xylose-fermenting fungi for enhanced biofuel production.</title>
        <authorList>
            <person name="Wohlbach D.J."/>
            <person name="Kuo A."/>
            <person name="Sato T.K."/>
            <person name="Potts K.M."/>
            <person name="Salamov A.A."/>
            <person name="LaButti K.M."/>
            <person name="Sun H."/>
            <person name="Clum A."/>
            <person name="Pangilinan J.L."/>
            <person name="Lindquist E.A."/>
            <person name="Lucas S."/>
            <person name="Lapidus A."/>
            <person name="Jin M."/>
            <person name="Gunawan C."/>
            <person name="Balan V."/>
            <person name="Dale B.E."/>
            <person name="Jeffries T.W."/>
            <person name="Zinkel R."/>
            <person name="Barry K.W."/>
            <person name="Grigoriev I.V."/>
            <person name="Gasch A.P."/>
        </authorList>
    </citation>
    <scope>NUCLEOTIDE SEQUENCE [LARGE SCALE GENOMIC DNA]</scope>
    <source>
        <strain evidence="6">NRRL Y-27907 / 11-Y1</strain>
    </source>
</reference>
<dbReference type="InterPro" id="IPR002109">
    <property type="entry name" value="Glutaredoxin"/>
</dbReference>
<evidence type="ECO:0000313" key="5">
    <source>
        <dbReference type="EMBL" id="EGW32079.1"/>
    </source>
</evidence>
<evidence type="ECO:0000259" key="4">
    <source>
        <dbReference type="Pfam" id="PF00462"/>
    </source>
</evidence>
<feature type="signal peptide" evidence="3">
    <location>
        <begin position="1"/>
        <end position="30"/>
    </location>
</feature>
<dbReference type="FunCoup" id="G3AP48">
    <property type="interactions" value="34"/>
</dbReference>
<dbReference type="PANTHER" id="PTHR45694:SF5">
    <property type="entry name" value="GLUTAREDOXIN 2"/>
    <property type="match status" value="1"/>
</dbReference>
<dbReference type="PRINTS" id="PR00160">
    <property type="entry name" value="GLUTAREDOXIN"/>
</dbReference>
<dbReference type="InterPro" id="IPR036249">
    <property type="entry name" value="Thioredoxin-like_sf"/>
</dbReference>
<dbReference type="GO" id="GO:0005801">
    <property type="term" value="C:cis-Golgi network"/>
    <property type="evidence" value="ECO:0007669"/>
    <property type="project" value="UniProtKB-ARBA"/>
</dbReference>
<dbReference type="GO" id="GO:0034599">
    <property type="term" value="P:cellular response to oxidative stress"/>
    <property type="evidence" value="ECO:0007669"/>
    <property type="project" value="TreeGrafter"/>
</dbReference>
<comment type="similarity">
    <text evidence="1">Belongs to the glutaredoxin family. Monothiol subfamily.</text>
</comment>
<dbReference type="eggNOG" id="KOG1752">
    <property type="taxonomic scope" value="Eukaryota"/>
</dbReference>
<dbReference type="GeneID" id="18873752"/>
<accession>G3AP48</accession>
<evidence type="ECO:0000256" key="3">
    <source>
        <dbReference type="SAM" id="SignalP"/>
    </source>
</evidence>
<dbReference type="Gene3D" id="3.40.30.10">
    <property type="entry name" value="Glutaredoxin"/>
    <property type="match status" value="1"/>
</dbReference>
<evidence type="ECO:0000256" key="2">
    <source>
        <dbReference type="SAM" id="MobiDB-lite"/>
    </source>
</evidence>
<protein>
    <recommendedName>
        <fullName evidence="4">Glutaredoxin domain-containing protein</fullName>
    </recommendedName>
</protein>
<dbReference type="NCBIfam" id="TIGR02180">
    <property type="entry name" value="GRX_euk"/>
    <property type="match status" value="1"/>
</dbReference>
<dbReference type="STRING" id="619300.G3AP48"/>
<dbReference type="PROSITE" id="PS51354">
    <property type="entry name" value="GLUTAREDOXIN_2"/>
    <property type="match status" value="1"/>
</dbReference>
<dbReference type="GO" id="GO:0004362">
    <property type="term" value="F:glutathione-disulfide reductase (NADPH) activity"/>
    <property type="evidence" value="ECO:0007669"/>
    <property type="project" value="UniProtKB-ARBA"/>
</dbReference>
<gene>
    <name evidence="5" type="ORF">SPAPADRAFT_61163</name>
</gene>
<evidence type="ECO:0000256" key="1">
    <source>
        <dbReference type="ARBA" id="ARBA00009630"/>
    </source>
</evidence>
<dbReference type="FunFam" id="3.40.30.10:FF:000093">
    <property type="entry name" value="Glutaredoxin 2"/>
    <property type="match status" value="1"/>
</dbReference>
<dbReference type="CDD" id="cd03419">
    <property type="entry name" value="GRX_GRXh_1_2_like"/>
    <property type="match status" value="1"/>
</dbReference>
<feature type="domain" description="Glutaredoxin" evidence="4">
    <location>
        <begin position="128"/>
        <end position="190"/>
    </location>
</feature>
<evidence type="ECO:0000313" key="6">
    <source>
        <dbReference type="Proteomes" id="UP000000709"/>
    </source>
</evidence>